<dbReference type="GO" id="GO:0003677">
    <property type="term" value="F:DNA binding"/>
    <property type="evidence" value="ECO:0007669"/>
    <property type="project" value="UniProtKB-KW"/>
</dbReference>
<evidence type="ECO:0000259" key="6">
    <source>
        <dbReference type="Pfam" id="PF04198"/>
    </source>
</evidence>
<keyword evidence="3" id="KW-0238">DNA-binding</keyword>
<keyword evidence="2" id="KW-0805">Transcription regulation</keyword>
<dbReference type="Gene3D" id="1.10.10.10">
    <property type="entry name" value="Winged helix-like DNA-binding domain superfamily/Winged helix DNA-binding domain"/>
    <property type="match status" value="1"/>
</dbReference>
<organism evidence="7 8">
    <name type="scientific">Pleomorphomonas carboxyditropha</name>
    <dbReference type="NCBI Taxonomy" id="2023338"/>
    <lineage>
        <taxon>Bacteria</taxon>
        <taxon>Pseudomonadati</taxon>
        <taxon>Pseudomonadota</taxon>
        <taxon>Alphaproteobacteria</taxon>
        <taxon>Hyphomicrobiales</taxon>
        <taxon>Pleomorphomonadaceae</taxon>
        <taxon>Pleomorphomonas</taxon>
    </lineage>
</organism>
<name>A0A2G9X0B5_9HYPH</name>
<evidence type="ECO:0000313" key="8">
    <source>
        <dbReference type="Proteomes" id="UP000231070"/>
    </source>
</evidence>
<dbReference type="Gene3D" id="3.40.50.1360">
    <property type="match status" value="1"/>
</dbReference>
<dbReference type="Pfam" id="PF13384">
    <property type="entry name" value="HTH_23"/>
    <property type="match status" value="1"/>
</dbReference>
<evidence type="ECO:0000256" key="1">
    <source>
        <dbReference type="ARBA" id="ARBA00010466"/>
    </source>
</evidence>
<dbReference type="EMBL" id="NQVN01000002">
    <property type="protein sequence ID" value="PIP00370.1"/>
    <property type="molecule type" value="Genomic_DNA"/>
</dbReference>
<evidence type="ECO:0000256" key="4">
    <source>
        <dbReference type="ARBA" id="ARBA00023163"/>
    </source>
</evidence>
<keyword evidence="8" id="KW-1185">Reference proteome</keyword>
<feature type="region of interest" description="Disordered" evidence="5">
    <location>
        <begin position="1"/>
        <end position="41"/>
    </location>
</feature>
<feature type="domain" description="Sugar-binding" evidence="6">
    <location>
        <begin position="102"/>
        <end position="358"/>
    </location>
</feature>
<sequence>MPARIGHRRAGRHRPRVGRRRRRLRSGPPLHGRHGNAPVTLAPKSHDALLANVALLYYKEGLTQGDIARRLGVSRPTVVAYLRQAREFGIVDIRIDGLSFATSSLSRELRAAYGLSDVFLIDEPPGPAGTPEEASRQARRQLAQVGAMAVFDLLEPGDSLGVAWGQTIHWLAEEMPRGTIAGLSVYQMIGSMKSRHLPAAETLAIRVASSLNAECFTLHAPAVLSNRDIADALRREPVIAEQLRALRALSKTLFSVGNVADDTQLVQSGIATVDDVRGYVRRGAVGVLSARFIDADGNPVAGDLDGRIIGMELADIRAVGNGILVSSGHDKVAAMRAALVGGYARYLVTDKATGEDLLDAKQA</sequence>
<reference evidence="7 8" key="1">
    <citation type="submission" date="2017-08" db="EMBL/GenBank/DDBJ databases">
        <title>Pleomorphomonas carboxidotrophicus sp. nov., a new mesophilic hydrogenogenic carboxidotroph.</title>
        <authorList>
            <person name="Esquivel-Elizondo S."/>
            <person name="Krajmalnik-Brown R."/>
            <person name="Maldonado J."/>
        </authorList>
    </citation>
    <scope>NUCLEOTIDE SEQUENCE [LARGE SCALE GENOMIC DNA]</scope>
    <source>
        <strain evidence="7 8">SVCO-16</strain>
    </source>
</reference>
<dbReference type="Pfam" id="PF04198">
    <property type="entry name" value="Sugar-bind"/>
    <property type="match status" value="1"/>
</dbReference>
<dbReference type="InterPro" id="IPR007324">
    <property type="entry name" value="Sugar-bd_dom_put"/>
</dbReference>
<protein>
    <recommendedName>
        <fullName evidence="6">Sugar-binding domain-containing protein</fullName>
    </recommendedName>
</protein>
<dbReference type="GO" id="GO:0030246">
    <property type="term" value="F:carbohydrate binding"/>
    <property type="evidence" value="ECO:0007669"/>
    <property type="project" value="InterPro"/>
</dbReference>
<evidence type="ECO:0000256" key="5">
    <source>
        <dbReference type="SAM" id="MobiDB-lite"/>
    </source>
</evidence>
<dbReference type="InterPro" id="IPR036388">
    <property type="entry name" value="WH-like_DNA-bd_sf"/>
</dbReference>
<dbReference type="InterPro" id="IPR051054">
    <property type="entry name" value="SorC_transcr_regulators"/>
</dbReference>
<dbReference type="SUPFAM" id="SSF100950">
    <property type="entry name" value="NagB/RpiA/CoA transferase-like"/>
    <property type="match status" value="1"/>
</dbReference>
<comment type="similarity">
    <text evidence="1">Belongs to the SorC transcriptional regulatory family.</text>
</comment>
<dbReference type="InterPro" id="IPR009057">
    <property type="entry name" value="Homeodomain-like_sf"/>
</dbReference>
<evidence type="ECO:0000256" key="2">
    <source>
        <dbReference type="ARBA" id="ARBA00023015"/>
    </source>
</evidence>
<proteinExistence type="inferred from homology"/>
<feature type="compositionally biased region" description="Basic residues" evidence="5">
    <location>
        <begin position="1"/>
        <end position="25"/>
    </location>
</feature>
<keyword evidence="4" id="KW-0804">Transcription</keyword>
<accession>A0A2G9X0B5</accession>
<evidence type="ECO:0000256" key="3">
    <source>
        <dbReference type="ARBA" id="ARBA00023125"/>
    </source>
</evidence>
<gene>
    <name evidence="7" type="ORF">CJ014_06445</name>
</gene>
<dbReference type="PANTHER" id="PTHR34294:SF1">
    <property type="entry name" value="TRANSCRIPTIONAL REGULATOR LSRR"/>
    <property type="match status" value="1"/>
</dbReference>
<dbReference type="OrthoDB" id="9806345at2"/>
<evidence type="ECO:0000313" key="7">
    <source>
        <dbReference type="EMBL" id="PIP00370.1"/>
    </source>
</evidence>
<dbReference type="PANTHER" id="PTHR34294">
    <property type="entry name" value="TRANSCRIPTIONAL REGULATOR-RELATED"/>
    <property type="match status" value="1"/>
</dbReference>
<comment type="caution">
    <text evidence="7">The sequence shown here is derived from an EMBL/GenBank/DDBJ whole genome shotgun (WGS) entry which is preliminary data.</text>
</comment>
<dbReference type="InterPro" id="IPR037171">
    <property type="entry name" value="NagB/RpiA_transferase-like"/>
</dbReference>
<dbReference type="Proteomes" id="UP000231070">
    <property type="component" value="Unassembled WGS sequence"/>
</dbReference>
<dbReference type="SUPFAM" id="SSF46689">
    <property type="entry name" value="Homeodomain-like"/>
    <property type="match status" value="1"/>
</dbReference>
<dbReference type="AlphaFoldDB" id="A0A2G9X0B5"/>